<evidence type="ECO:0000313" key="1">
    <source>
        <dbReference type="EMBL" id="BES94853.1"/>
    </source>
</evidence>
<dbReference type="Proteomes" id="UP001307889">
    <property type="component" value="Chromosome 5"/>
</dbReference>
<accession>A0ABN7ASD3</accession>
<evidence type="ECO:0000313" key="2">
    <source>
        <dbReference type="Proteomes" id="UP001307889"/>
    </source>
</evidence>
<proteinExistence type="predicted"/>
<organism evidence="1 2">
    <name type="scientific">Nesidiocoris tenuis</name>
    <dbReference type="NCBI Taxonomy" id="355587"/>
    <lineage>
        <taxon>Eukaryota</taxon>
        <taxon>Metazoa</taxon>
        <taxon>Ecdysozoa</taxon>
        <taxon>Arthropoda</taxon>
        <taxon>Hexapoda</taxon>
        <taxon>Insecta</taxon>
        <taxon>Pterygota</taxon>
        <taxon>Neoptera</taxon>
        <taxon>Paraneoptera</taxon>
        <taxon>Hemiptera</taxon>
        <taxon>Heteroptera</taxon>
        <taxon>Panheteroptera</taxon>
        <taxon>Cimicomorpha</taxon>
        <taxon>Miridae</taxon>
        <taxon>Dicyphina</taxon>
        <taxon>Nesidiocoris</taxon>
    </lineage>
</organism>
<reference evidence="1 2" key="1">
    <citation type="submission" date="2023-09" db="EMBL/GenBank/DDBJ databases">
        <title>Nesidiocoris tenuis whole genome shotgun sequence.</title>
        <authorList>
            <person name="Shibata T."/>
            <person name="Shimoda M."/>
            <person name="Kobayashi T."/>
            <person name="Uehara T."/>
        </authorList>
    </citation>
    <scope>NUCLEOTIDE SEQUENCE [LARGE SCALE GENOMIC DNA]</scope>
    <source>
        <strain evidence="1 2">Japan</strain>
    </source>
</reference>
<gene>
    <name evidence="1" type="ORF">NTJ_07662</name>
</gene>
<dbReference type="EMBL" id="AP028913">
    <property type="protein sequence ID" value="BES94853.1"/>
    <property type="molecule type" value="Genomic_DNA"/>
</dbReference>
<protein>
    <submittedName>
        <fullName evidence="1">Uncharacterized protein</fullName>
    </submittedName>
</protein>
<sequence>MKYGGRDPLHVVPSRSPRALSPFHTRVTAPVFLNLVLLMYRRSLLLFVPALVDPHQSGIGDKHSARTFAPPTHTVILNLAGEAEDRCTARGPLPPCRILTLGR</sequence>
<name>A0ABN7ASD3_9HEMI</name>
<keyword evidence="2" id="KW-1185">Reference proteome</keyword>